<evidence type="ECO:0000313" key="1">
    <source>
        <dbReference type="EMBL" id="KAF9646485.1"/>
    </source>
</evidence>
<keyword evidence="2" id="KW-1185">Reference proteome</keyword>
<reference evidence="1" key="1">
    <citation type="submission" date="2019-10" db="EMBL/GenBank/DDBJ databases">
        <authorList>
            <consortium name="DOE Joint Genome Institute"/>
            <person name="Kuo A."/>
            <person name="Miyauchi S."/>
            <person name="Kiss E."/>
            <person name="Drula E."/>
            <person name="Kohler A."/>
            <person name="Sanchez-Garcia M."/>
            <person name="Andreopoulos B."/>
            <person name="Barry K.W."/>
            <person name="Bonito G."/>
            <person name="Buee M."/>
            <person name="Carver A."/>
            <person name="Chen C."/>
            <person name="Cichocki N."/>
            <person name="Clum A."/>
            <person name="Culley D."/>
            <person name="Crous P.W."/>
            <person name="Fauchery L."/>
            <person name="Girlanda M."/>
            <person name="Hayes R."/>
            <person name="Keri Z."/>
            <person name="Labutti K."/>
            <person name="Lipzen A."/>
            <person name="Lombard V."/>
            <person name="Magnuson J."/>
            <person name="Maillard F."/>
            <person name="Morin E."/>
            <person name="Murat C."/>
            <person name="Nolan M."/>
            <person name="Ohm R."/>
            <person name="Pangilinan J."/>
            <person name="Pereira M."/>
            <person name="Perotto S."/>
            <person name="Peter M."/>
            <person name="Riley R."/>
            <person name="Sitrit Y."/>
            <person name="Stielow B."/>
            <person name="Szollosi G."/>
            <person name="Zifcakova L."/>
            <person name="Stursova M."/>
            <person name="Spatafora J.W."/>
            <person name="Tedersoo L."/>
            <person name="Vaario L.-M."/>
            <person name="Yamada A."/>
            <person name="Yan M."/>
            <person name="Wang P."/>
            <person name="Xu J."/>
            <person name="Bruns T."/>
            <person name="Baldrian P."/>
            <person name="Vilgalys R."/>
            <person name="Henrissat B."/>
            <person name="Grigoriev I.V."/>
            <person name="Hibbett D."/>
            <person name="Nagy L.G."/>
            <person name="Martin F.M."/>
        </authorList>
    </citation>
    <scope>NUCLEOTIDE SEQUENCE</scope>
    <source>
        <strain evidence="1">P2</strain>
    </source>
</reference>
<comment type="caution">
    <text evidence="1">The sequence shown here is derived from an EMBL/GenBank/DDBJ whole genome shotgun (WGS) entry which is preliminary data.</text>
</comment>
<accession>A0ACB6ZAS9</accession>
<organism evidence="1 2">
    <name type="scientific">Thelephora ganbajun</name>
    <name type="common">Ganba fungus</name>
    <dbReference type="NCBI Taxonomy" id="370292"/>
    <lineage>
        <taxon>Eukaryota</taxon>
        <taxon>Fungi</taxon>
        <taxon>Dikarya</taxon>
        <taxon>Basidiomycota</taxon>
        <taxon>Agaricomycotina</taxon>
        <taxon>Agaricomycetes</taxon>
        <taxon>Thelephorales</taxon>
        <taxon>Thelephoraceae</taxon>
        <taxon>Thelephora</taxon>
    </lineage>
</organism>
<reference evidence="1" key="2">
    <citation type="journal article" date="2020" name="Nat. Commun.">
        <title>Large-scale genome sequencing of mycorrhizal fungi provides insights into the early evolution of symbiotic traits.</title>
        <authorList>
            <person name="Miyauchi S."/>
            <person name="Kiss E."/>
            <person name="Kuo A."/>
            <person name="Drula E."/>
            <person name="Kohler A."/>
            <person name="Sanchez-Garcia M."/>
            <person name="Morin E."/>
            <person name="Andreopoulos B."/>
            <person name="Barry K.W."/>
            <person name="Bonito G."/>
            <person name="Buee M."/>
            <person name="Carver A."/>
            <person name="Chen C."/>
            <person name="Cichocki N."/>
            <person name="Clum A."/>
            <person name="Culley D."/>
            <person name="Crous P.W."/>
            <person name="Fauchery L."/>
            <person name="Girlanda M."/>
            <person name="Hayes R.D."/>
            <person name="Keri Z."/>
            <person name="LaButti K."/>
            <person name="Lipzen A."/>
            <person name="Lombard V."/>
            <person name="Magnuson J."/>
            <person name="Maillard F."/>
            <person name="Murat C."/>
            <person name="Nolan M."/>
            <person name="Ohm R.A."/>
            <person name="Pangilinan J."/>
            <person name="Pereira M.F."/>
            <person name="Perotto S."/>
            <person name="Peter M."/>
            <person name="Pfister S."/>
            <person name="Riley R."/>
            <person name="Sitrit Y."/>
            <person name="Stielow J.B."/>
            <person name="Szollosi G."/>
            <person name="Zifcakova L."/>
            <person name="Stursova M."/>
            <person name="Spatafora J.W."/>
            <person name="Tedersoo L."/>
            <person name="Vaario L.M."/>
            <person name="Yamada A."/>
            <person name="Yan M."/>
            <person name="Wang P."/>
            <person name="Xu J."/>
            <person name="Bruns T."/>
            <person name="Baldrian P."/>
            <person name="Vilgalys R."/>
            <person name="Dunand C."/>
            <person name="Henrissat B."/>
            <person name="Grigoriev I.V."/>
            <person name="Hibbett D."/>
            <person name="Nagy L.G."/>
            <person name="Martin F.M."/>
        </authorList>
    </citation>
    <scope>NUCLEOTIDE SEQUENCE</scope>
    <source>
        <strain evidence="1">P2</strain>
    </source>
</reference>
<gene>
    <name evidence="1" type="ORF">BDM02DRAFT_3188824</name>
</gene>
<proteinExistence type="predicted"/>
<name>A0ACB6ZAS9_THEGA</name>
<dbReference type="EMBL" id="MU118057">
    <property type="protein sequence ID" value="KAF9646485.1"/>
    <property type="molecule type" value="Genomic_DNA"/>
</dbReference>
<dbReference type="Proteomes" id="UP000886501">
    <property type="component" value="Unassembled WGS sequence"/>
</dbReference>
<protein>
    <submittedName>
        <fullName evidence="1">Uncharacterized protein</fullName>
    </submittedName>
</protein>
<sequence length="300" mass="32836">MPGSMSIDDSPVKGPPEQMTDSAMAEKWGLGGTMGDEVRTRSQRRDAEGKVPKDDKVPWRPPGPLSRTASGEGRRKAAAMSHTQSGDMSGSGLDWPNRLGNPSGDQLDKGLDRPKEFGSDHPKPGNYEEVVEILDIVGSTGNNKDISSSNIRTSEIPSNEDEDEVIAHLEKEAADSDSAKEAEDMGWLQAKGKCMRRSDSNKEKESRMGILGPQYFPQWAEGVDNKGMDVSNENDDMDIEESIVAPVLPTIKGKKHIVKKTTAPRKLTDHKEPRKHMFIAPKTTNHALEAVSSKCQGHRP</sequence>
<evidence type="ECO:0000313" key="2">
    <source>
        <dbReference type="Proteomes" id="UP000886501"/>
    </source>
</evidence>